<evidence type="ECO:0000256" key="1">
    <source>
        <dbReference type="SAM" id="Phobius"/>
    </source>
</evidence>
<keyword evidence="1" id="KW-0472">Membrane</keyword>
<evidence type="ECO:0008006" key="4">
    <source>
        <dbReference type="Google" id="ProtNLM"/>
    </source>
</evidence>
<reference evidence="2 3" key="1">
    <citation type="submission" date="2023-07" db="EMBL/GenBank/DDBJ databases">
        <authorList>
            <person name="Lian W.-H."/>
        </authorList>
    </citation>
    <scope>NUCLEOTIDE SEQUENCE [LARGE SCALE GENOMIC DNA]</scope>
    <source>
        <strain evidence="2 3">SYSU DXS3180</strain>
    </source>
</reference>
<evidence type="ECO:0000313" key="3">
    <source>
        <dbReference type="Proteomes" id="UP001560573"/>
    </source>
</evidence>
<keyword evidence="1" id="KW-1133">Transmembrane helix</keyword>
<accession>A0ABV3ZGH0</accession>
<evidence type="ECO:0000313" key="2">
    <source>
        <dbReference type="EMBL" id="MEX6687588.1"/>
    </source>
</evidence>
<gene>
    <name evidence="2" type="ORF">QTN47_08805</name>
</gene>
<keyword evidence="1" id="KW-0812">Transmembrane</keyword>
<sequence length="146" mass="17155">MYKTIIILYIVVFFTYVLFSRQPDYFDGEQMPATIHFVKDQNDKSVAKATFNVDKKDYVVNAAYLFRSFTEGEKVNIIYEKEHPEKAAVYSLWGYWLTWQELVGSIVLLIVLFQAAVKITSHPSPESLIDELEDDDRPRKKRRYNS</sequence>
<name>A0ABV3ZGH0_9BACT</name>
<feature type="transmembrane region" description="Helical" evidence="1">
    <location>
        <begin position="93"/>
        <end position="113"/>
    </location>
</feature>
<protein>
    <recommendedName>
        <fullName evidence="4">DUF3592 domain-containing protein</fullName>
    </recommendedName>
</protein>
<dbReference type="EMBL" id="JAULBC010000002">
    <property type="protein sequence ID" value="MEX6687588.1"/>
    <property type="molecule type" value="Genomic_DNA"/>
</dbReference>
<comment type="caution">
    <text evidence="2">The sequence shown here is derived from an EMBL/GenBank/DDBJ whole genome shotgun (WGS) entry which is preliminary data.</text>
</comment>
<proteinExistence type="predicted"/>
<dbReference type="Proteomes" id="UP001560573">
    <property type="component" value="Unassembled WGS sequence"/>
</dbReference>
<keyword evidence="3" id="KW-1185">Reference proteome</keyword>
<organism evidence="2 3">
    <name type="scientific">Danxiaibacter flavus</name>
    <dbReference type="NCBI Taxonomy" id="3049108"/>
    <lineage>
        <taxon>Bacteria</taxon>
        <taxon>Pseudomonadati</taxon>
        <taxon>Bacteroidota</taxon>
        <taxon>Chitinophagia</taxon>
        <taxon>Chitinophagales</taxon>
        <taxon>Chitinophagaceae</taxon>
        <taxon>Danxiaibacter</taxon>
    </lineage>
</organism>
<dbReference type="RefSeq" id="WP_369328993.1">
    <property type="nucleotide sequence ID" value="NZ_JAULBC010000002.1"/>
</dbReference>